<sequence length="424" mass="45324">MLDLLAFRIARLRIISDIVKISTVPFETFVACHLAFRQALAAIPGASLALETNLKKASGSASQREYTAALNGVSAGVAAVVGDESVALSQSVLALEPALDVALVLLRDGPEGSSRLSGASLSDLLRHLSLFLLRLSPASEESKGEEAAKAYLLIAKFVEGICADRPMLFSRLNVSSVLSLVTRMLQPSGLSSAEVSSLPSTPTTSTTSSALFNSLVSIVAHLVRHRKDHISPLFPHLVSTLSSFLTVLRRSGFGTTGTATSTSADTIEGAEIVISLGRRAEREAKATFPFWAWEGGVEGVGKNEATAVGRLLGSLSAKTTTTLKRKATDDGSTPSTTTVSLVAPLSKHAPFIILPYLRACVHATCPIPSAVRKELQGGWFEVMDAMGKWEREALMKGFLGEDEEAERGVLRAMWKSWEKERYRG</sequence>
<feature type="domain" description="Nucleolar 27S pre-rRNA processing Urb2/Npa2 C-terminal" evidence="1">
    <location>
        <begin position="153"/>
        <end position="424"/>
    </location>
</feature>
<dbReference type="Proteomes" id="UP000193467">
    <property type="component" value="Unassembled WGS sequence"/>
</dbReference>
<dbReference type="Pfam" id="PF10441">
    <property type="entry name" value="Urb2"/>
    <property type="match status" value="1"/>
</dbReference>
<dbReference type="InterPro" id="IPR018849">
    <property type="entry name" value="Urb2/Npa2_C"/>
</dbReference>
<protein>
    <submittedName>
        <fullName evidence="2">Urb2/Npa2 family-domain-containing protein</fullName>
    </submittedName>
</protein>
<proteinExistence type="predicted"/>
<dbReference type="AlphaFoldDB" id="A0A1Y2DZQ4"/>
<keyword evidence="3" id="KW-1185">Reference proteome</keyword>
<gene>
    <name evidence="2" type="ORF">BCR35DRAFT_185329</name>
</gene>
<accession>A0A1Y2DZQ4</accession>
<evidence type="ECO:0000259" key="1">
    <source>
        <dbReference type="Pfam" id="PF10441"/>
    </source>
</evidence>
<comment type="caution">
    <text evidence="2">The sequence shown here is derived from an EMBL/GenBank/DDBJ whole genome shotgun (WGS) entry which is preliminary data.</text>
</comment>
<dbReference type="InParanoid" id="A0A1Y2DZQ4"/>
<organism evidence="2 3">
    <name type="scientific">Leucosporidium creatinivorum</name>
    <dbReference type="NCBI Taxonomy" id="106004"/>
    <lineage>
        <taxon>Eukaryota</taxon>
        <taxon>Fungi</taxon>
        <taxon>Dikarya</taxon>
        <taxon>Basidiomycota</taxon>
        <taxon>Pucciniomycotina</taxon>
        <taxon>Microbotryomycetes</taxon>
        <taxon>Leucosporidiales</taxon>
        <taxon>Leucosporidium</taxon>
    </lineage>
</organism>
<dbReference type="OrthoDB" id="2527433at2759"/>
<evidence type="ECO:0000313" key="2">
    <source>
        <dbReference type="EMBL" id="ORY64770.1"/>
    </source>
</evidence>
<reference evidence="2 3" key="1">
    <citation type="submission" date="2016-07" db="EMBL/GenBank/DDBJ databases">
        <title>Pervasive Adenine N6-methylation of Active Genes in Fungi.</title>
        <authorList>
            <consortium name="DOE Joint Genome Institute"/>
            <person name="Mondo S.J."/>
            <person name="Dannebaum R.O."/>
            <person name="Kuo R.C."/>
            <person name="Labutti K."/>
            <person name="Haridas S."/>
            <person name="Kuo A."/>
            <person name="Salamov A."/>
            <person name="Ahrendt S.R."/>
            <person name="Lipzen A."/>
            <person name="Sullivan W."/>
            <person name="Andreopoulos W.B."/>
            <person name="Clum A."/>
            <person name="Lindquist E."/>
            <person name="Daum C."/>
            <person name="Ramamoorthy G.K."/>
            <person name="Gryganskyi A."/>
            <person name="Culley D."/>
            <person name="Magnuson J.K."/>
            <person name="James T.Y."/>
            <person name="O'Malley M.A."/>
            <person name="Stajich J.E."/>
            <person name="Spatafora J.W."/>
            <person name="Visel A."/>
            <person name="Grigoriev I.V."/>
        </authorList>
    </citation>
    <scope>NUCLEOTIDE SEQUENCE [LARGE SCALE GENOMIC DNA]</scope>
    <source>
        <strain evidence="2 3">62-1032</strain>
    </source>
</reference>
<dbReference type="EMBL" id="MCGR01000065">
    <property type="protein sequence ID" value="ORY64770.1"/>
    <property type="molecule type" value="Genomic_DNA"/>
</dbReference>
<name>A0A1Y2DZQ4_9BASI</name>
<dbReference type="STRING" id="106004.A0A1Y2DZQ4"/>
<evidence type="ECO:0000313" key="3">
    <source>
        <dbReference type="Proteomes" id="UP000193467"/>
    </source>
</evidence>